<evidence type="ECO:0000256" key="2">
    <source>
        <dbReference type="ARBA" id="ARBA00005254"/>
    </source>
</evidence>
<dbReference type="PROSITE" id="PS00166">
    <property type="entry name" value="ENOYL_COA_HYDRATASE"/>
    <property type="match status" value="1"/>
</dbReference>
<dbReference type="Pfam" id="PF00378">
    <property type="entry name" value="ECH_1"/>
    <property type="match status" value="1"/>
</dbReference>
<comment type="catalytic activity">
    <reaction evidence="5">
        <text>a 4-saturated-(3S)-3-hydroxyacyl-CoA = a (3E)-enoyl-CoA + H2O</text>
        <dbReference type="Rhea" id="RHEA:20724"/>
        <dbReference type="ChEBI" id="CHEBI:15377"/>
        <dbReference type="ChEBI" id="CHEBI:58521"/>
        <dbReference type="ChEBI" id="CHEBI:137480"/>
        <dbReference type="EC" id="4.2.1.17"/>
    </reaction>
</comment>
<evidence type="ECO:0000256" key="6">
    <source>
        <dbReference type="RuleBase" id="RU003707"/>
    </source>
</evidence>
<organism evidence="7 8">
    <name type="scientific">Gordonia hydrophobica</name>
    <dbReference type="NCBI Taxonomy" id="40516"/>
    <lineage>
        <taxon>Bacteria</taxon>
        <taxon>Bacillati</taxon>
        <taxon>Actinomycetota</taxon>
        <taxon>Actinomycetes</taxon>
        <taxon>Mycobacteriales</taxon>
        <taxon>Gordoniaceae</taxon>
        <taxon>Gordonia</taxon>
    </lineage>
</organism>
<evidence type="ECO:0000313" key="7">
    <source>
        <dbReference type="EMBL" id="WYY09316.1"/>
    </source>
</evidence>
<evidence type="ECO:0000256" key="4">
    <source>
        <dbReference type="ARBA" id="ARBA00023709"/>
    </source>
</evidence>
<accession>A0ABZ2U7K6</accession>
<evidence type="ECO:0000256" key="5">
    <source>
        <dbReference type="ARBA" id="ARBA00023717"/>
    </source>
</evidence>
<dbReference type="Gene3D" id="3.90.226.10">
    <property type="entry name" value="2-enoyl-CoA Hydratase, Chain A, domain 1"/>
    <property type="match status" value="1"/>
</dbReference>
<keyword evidence="3" id="KW-0276">Fatty acid metabolism</keyword>
<dbReference type="Proteomes" id="UP001479933">
    <property type="component" value="Chromosome"/>
</dbReference>
<dbReference type="EMBL" id="CP136137">
    <property type="protein sequence ID" value="WYY09316.1"/>
    <property type="molecule type" value="Genomic_DNA"/>
</dbReference>
<keyword evidence="3" id="KW-0443">Lipid metabolism</keyword>
<comment type="catalytic activity">
    <reaction evidence="4">
        <text>a (3S)-3-hydroxyacyl-CoA = a (2E)-enoyl-CoA + H2O</text>
        <dbReference type="Rhea" id="RHEA:16105"/>
        <dbReference type="ChEBI" id="CHEBI:15377"/>
        <dbReference type="ChEBI" id="CHEBI:57318"/>
        <dbReference type="ChEBI" id="CHEBI:58856"/>
        <dbReference type="EC" id="4.2.1.17"/>
    </reaction>
</comment>
<proteinExistence type="inferred from homology"/>
<comment type="function">
    <text evidence="1">Could possibly oxidize fatty acids using specific components.</text>
</comment>
<evidence type="ECO:0000256" key="1">
    <source>
        <dbReference type="ARBA" id="ARBA00002994"/>
    </source>
</evidence>
<keyword evidence="8" id="KW-1185">Reference proteome</keyword>
<dbReference type="InterPro" id="IPR029045">
    <property type="entry name" value="ClpP/crotonase-like_dom_sf"/>
</dbReference>
<dbReference type="PANTHER" id="PTHR11941:SF54">
    <property type="entry name" value="ENOYL-COA HYDRATASE, MITOCHONDRIAL"/>
    <property type="match status" value="1"/>
</dbReference>
<dbReference type="RefSeq" id="WP_084247300.1">
    <property type="nucleotide sequence ID" value="NZ_CP136137.1"/>
</dbReference>
<dbReference type="InterPro" id="IPR001753">
    <property type="entry name" value="Enoyl-CoA_hydra/iso"/>
</dbReference>
<protein>
    <submittedName>
        <fullName evidence="7">Enoyl-CoA hydratase-related protein</fullName>
    </submittedName>
</protein>
<name>A0ABZ2U7K6_9ACTN</name>
<reference evidence="7 8" key="1">
    <citation type="journal article" date="2023" name="Virus Evol.">
        <title>Computational host range prediction-The good, the bad, and the ugly.</title>
        <authorList>
            <person name="Howell A.A."/>
            <person name="Versoza C.J."/>
            <person name="Pfeifer S.P."/>
        </authorList>
    </citation>
    <scope>NUCLEOTIDE SEQUENCE [LARGE SCALE GENOMIC DNA]</scope>
    <source>
        <strain evidence="7 8">1610/1b</strain>
    </source>
</reference>
<dbReference type="CDD" id="cd06558">
    <property type="entry name" value="crotonase-like"/>
    <property type="match status" value="1"/>
</dbReference>
<comment type="similarity">
    <text evidence="2 6">Belongs to the enoyl-CoA hydratase/isomerase family.</text>
</comment>
<evidence type="ECO:0000256" key="3">
    <source>
        <dbReference type="ARBA" id="ARBA00022832"/>
    </source>
</evidence>
<dbReference type="SUPFAM" id="SSF52096">
    <property type="entry name" value="ClpP/crotonase"/>
    <property type="match status" value="1"/>
</dbReference>
<dbReference type="InterPro" id="IPR018376">
    <property type="entry name" value="Enoyl-CoA_hyd/isom_CS"/>
</dbReference>
<sequence>MPVENPTTTPDLIVEDAAVYGGVVRVLILNRPRSRNALDTALAATLREQLAAINDDHAVRALVIAGNGAHFCAGGDLKEFDSHATPRAAMLNRATVVADVLQSIPDLRVPVVSAVHGAALGAGAALALAADMTVVGTDFSLGYPEITDGVAPALVMAHPVHLLGRKLAFEMLTTGRRLTAAEALDHGLVNSVVDNADLRRTALAIATTWATSDAQALQTTKSLFYRVTELPFAAAIRAGLDVTGATWQPKA</sequence>
<dbReference type="PANTHER" id="PTHR11941">
    <property type="entry name" value="ENOYL-COA HYDRATASE-RELATED"/>
    <property type="match status" value="1"/>
</dbReference>
<evidence type="ECO:0000313" key="8">
    <source>
        <dbReference type="Proteomes" id="UP001479933"/>
    </source>
</evidence>
<gene>
    <name evidence="7" type="ORF">RVF87_09760</name>
</gene>